<dbReference type="Proteomes" id="UP001597213">
    <property type="component" value="Unassembled WGS sequence"/>
</dbReference>
<dbReference type="Pfam" id="PF15919">
    <property type="entry name" value="HicB_lk_antitox"/>
    <property type="match status" value="1"/>
</dbReference>
<name>A0ABW4R9Y5_9RHOB</name>
<dbReference type="SUPFAM" id="SSF47598">
    <property type="entry name" value="Ribbon-helix-helix"/>
    <property type="match status" value="1"/>
</dbReference>
<comment type="caution">
    <text evidence="2">The sequence shown here is derived from an EMBL/GenBank/DDBJ whole genome shotgun (WGS) entry which is preliminary data.</text>
</comment>
<dbReference type="InterPro" id="IPR031807">
    <property type="entry name" value="HicB-like"/>
</dbReference>
<keyword evidence="3" id="KW-1185">Reference proteome</keyword>
<evidence type="ECO:0000259" key="1">
    <source>
        <dbReference type="Pfam" id="PF15919"/>
    </source>
</evidence>
<dbReference type="InterPro" id="IPR035069">
    <property type="entry name" value="TTHA1013/TTHA0281-like"/>
</dbReference>
<dbReference type="EMBL" id="JBHUEN010000043">
    <property type="protein sequence ID" value="MFD1882743.1"/>
    <property type="molecule type" value="Genomic_DNA"/>
</dbReference>
<evidence type="ECO:0000313" key="3">
    <source>
        <dbReference type="Proteomes" id="UP001597213"/>
    </source>
</evidence>
<proteinExistence type="predicted"/>
<reference evidence="3" key="1">
    <citation type="journal article" date="2019" name="Int. J. Syst. Evol. Microbiol.">
        <title>The Global Catalogue of Microorganisms (GCM) 10K type strain sequencing project: providing services to taxonomists for standard genome sequencing and annotation.</title>
        <authorList>
            <consortium name="The Broad Institute Genomics Platform"/>
            <consortium name="The Broad Institute Genome Sequencing Center for Infectious Disease"/>
            <person name="Wu L."/>
            <person name="Ma J."/>
        </authorList>
    </citation>
    <scope>NUCLEOTIDE SEQUENCE [LARGE SCALE GENOMIC DNA]</scope>
    <source>
        <strain evidence="3">CCUG 56029</strain>
    </source>
</reference>
<accession>A0ABW4R9Y5</accession>
<dbReference type="InterPro" id="IPR010985">
    <property type="entry name" value="Ribbon_hlx_hlx"/>
</dbReference>
<sequence length="130" mass="14038">MKSFLALVQKDEDSAFGISFPDLPGCFSAADEEKDILPNAAEALELWFEDEPLRHPRSLHEVAADVANELAAGAFLIAVPYIRRTSKQRRVNVSLDAGTLDAVDTAATQLGLTRSGFLAMAALNEIRGAH</sequence>
<dbReference type="RefSeq" id="WP_379143539.1">
    <property type="nucleotide sequence ID" value="NZ_JBHUEN010000043.1"/>
</dbReference>
<organism evidence="2 3">
    <name type="scientific">Paracoccus pacificus</name>
    <dbReference type="NCBI Taxonomy" id="1463598"/>
    <lineage>
        <taxon>Bacteria</taxon>
        <taxon>Pseudomonadati</taxon>
        <taxon>Pseudomonadota</taxon>
        <taxon>Alphaproteobacteria</taxon>
        <taxon>Rhodobacterales</taxon>
        <taxon>Paracoccaceae</taxon>
        <taxon>Paracoccus</taxon>
    </lineage>
</organism>
<dbReference type="Gene3D" id="3.30.160.250">
    <property type="match status" value="1"/>
</dbReference>
<gene>
    <name evidence="2" type="ORF">ACFSCT_13545</name>
</gene>
<protein>
    <submittedName>
        <fullName evidence="2">Type II toxin-antitoxin system HicB family antitoxin</fullName>
    </submittedName>
</protein>
<evidence type="ECO:0000313" key="2">
    <source>
        <dbReference type="EMBL" id="MFD1882743.1"/>
    </source>
</evidence>
<dbReference type="SUPFAM" id="SSF143100">
    <property type="entry name" value="TTHA1013/TTHA0281-like"/>
    <property type="match status" value="1"/>
</dbReference>
<feature type="domain" description="HicB-like antitoxin of toxin-antitoxin system" evidence="1">
    <location>
        <begin position="5"/>
        <end position="122"/>
    </location>
</feature>